<dbReference type="EMBL" id="CAAGRJ010029564">
    <property type="protein sequence ID" value="VFV40970.1"/>
    <property type="molecule type" value="Genomic_DNA"/>
</dbReference>
<dbReference type="Proteomes" id="UP000386466">
    <property type="component" value="Unassembled WGS sequence"/>
</dbReference>
<feature type="region of interest" description="Disordered" evidence="1">
    <location>
        <begin position="1"/>
        <end position="50"/>
    </location>
</feature>
<gene>
    <name evidence="2" type="ORF">LYPA_23C006855</name>
</gene>
<protein>
    <submittedName>
        <fullName evidence="2">Uncharacterized protein</fullName>
    </submittedName>
</protein>
<proteinExistence type="predicted"/>
<name>A0A485P5H5_LYNPA</name>
<accession>A0A485P5H5</accession>
<evidence type="ECO:0000313" key="2">
    <source>
        <dbReference type="EMBL" id="VFV40970.1"/>
    </source>
</evidence>
<organism evidence="2 3">
    <name type="scientific">Lynx pardinus</name>
    <name type="common">Iberian lynx</name>
    <name type="synonym">Felis pardina</name>
    <dbReference type="NCBI Taxonomy" id="191816"/>
    <lineage>
        <taxon>Eukaryota</taxon>
        <taxon>Metazoa</taxon>
        <taxon>Chordata</taxon>
        <taxon>Craniata</taxon>
        <taxon>Vertebrata</taxon>
        <taxon>Euteleostomi</taxon>
        <taxon>Mammalia</taxon>
        <taxon>Eutheria</taxon>
        <taxon>Laurasiatheria</taxon>
        <taxon>Carnivora</taxon>
        <taxon>Feliformia</taxon>
        <taxon>Felidae</taxon>
        <taxon>Felinae</taxon>
        <taxon>Lynx</taxon>
    </lineage>
</organism>
<reference evidence="2 3" key="1">
    <citation type="submission" date="2019-01" db="EMBL/GenBank/DDBJ databases">
        <authorList>
            <person name="Alioto T."/>
            <person name="Alioto T."/>
        </authorList>
    </citation>
    <scope>NUCLEOTIDE SEQUENCE [LARGE SCALE GENOMIC DNA]</scope>
</reference>
<feature type="compositionally biased region" description="Basic and acidic residues" evidence="1">
    <location>
        <begin position="1"/>
        <end position="14"/>
    </location>
</feature>
<evidence type="ECO:0000313" key="3">
    <source>
        <dbReference type="Proteomes" id="UP000386466"/>
    </source>
</evidence>
<keyword evidence="3" id="KW-1185">Reference proteome</keyword>
<evidence type="ECO:0000256" key="1">
    <source>
        <dbReference type="SAM" id="MobiDB-lite"/>
    </source>
</evidence>
<dbReference type="AlphaFoldDB" id="A0A485P5H5"/>
<sequence>MNAARDSHEQKDEAFSLPDDNLGSSNWEAADLGEDKSNEELGVLISAKYG</sequence>